<keyword evidence="2" id="KW-0808">Transferase</keyword>
<keyword evidence="4" id="KW-1185">Reference proteome</keyword>
<dbReference type="OrthoDB" id="2548233at2759"/>
<evidence type="ECO:0000313" key="3">
    <source>
        <dbReference type="EMBL" id="KZP25033.1"/>
    </source>
</evidence>
<evidence type="ECO:0008006" key="5">
    <source>
        <dbReference type="Google" id="ProtNLM"/>
    </source>
</evidence>
<dbReference type="Proteomes" id="UP000076532">
    <property type="component" value="Unassembled WGS sequence"/>
</dbReference>
<dbReference type="GO" id="GO:0043386">
    <property type="term" value="P:mycotoxin biosynthetic process"/>
    <property type="evidence" value="ECO:0007669"/>
    <property type="project" value="InterPro"/>
</dbReference>
<name>A0A166NI93_9AGAM</name>
<sequence>MATPWSWTSGCAFNDTGISDPSRTWNRTFWGCELLFARAALATPGRADLITACDVKFPAVITATHVRAAMRALRFSHPSIASTLVWSSDYSQGRFQYQAPTSEEEVDRWLDAVVIHRNDLACPGAGEVVDAINVLSSELSHAKALRTKDLLKLYHLTPSATAPDTHGFLMYLNHSLFDGVGGWQALDCFLHELCIILSRCSNGEPAEAAFEWGNEHTRLARPVSDRAFKPWTPADLHTDWPMVKRMNKVLSRPSVGQFHLIC</sequence>
<dbReference type="EMBL" id="KV417523">
    <property type="protein sequence ID" value="KZP25033.1"/>
    <property type="molecule type" value="Genomic_DNA"/>
</dbReference>
<protein>
    <recommendedName>
        <fullName evidence="5">CoA-dependent acyltransferase</fullName>
    </recommendedName>
</protein>
<dbReference type="InterPro" id="IPR023213">
    <property type="entry name" value="CAT-like_dom_sf"/>
</dbReference>
<evidence type="ECO:0000256" key="1">
    <source>
        <dbReference type="ARBA" id="ARBA00006439"/>
    </source>
</evidence>
<evidence type="ECO:0000313" key="4">
    <source>
        <dbReference type="Proteomes" id="UP000076532"/>
    </source>
</evidence>
<gene>
    <name evidence="3" type="ORF">FIBSPDRAFT_856416</name>
</gene>
<accession>A0A166NI93</accession>
<reference evidence="3 4" key="1">
    <citation type="journal article" date="2016" name="Mol. Biol. Evol.">
        <title>Comparative Genomics of Early-Diverging Mushroom-Forming Fungi Provides Insights into the Origins of Lignocellulose Decay Capabilities.</title>
        <authorList>
            <person name="Nagy L.G."/>
            <person name="Riley R."/>
            <person name="Tritt A."/>
            <person name="Adam C."/>
            <person name="Daum C."/>
            <person name="Floudas D."/>
            <person name="Sun H."/>
            <person name="Yadav J.S."/>
            <person name="Pangilinan J."/>
            <person name="Larsson K.H."/>
            <person name="Matsuura K."/>
            <person name="Barry K."/>
            <person name="Labutti K."/>
            <person name="Kuo R."/>
            <person name="Ohm R.A."/>
            <person name="Bhattacharya S.S."/>
            <person name="Shirouzu T."/>
            <person name="Yoshinaga Y."/>
            <person name="Martin F.M."/>
            <person name="Grigoriev I.V."/>
            <person name="Hibbett D.S."/>
        </authorList>
    </citation>
    <scope>NUCLEOTIDE SEQUENCE [LARGE SCALE GENOMIC DNA]</scope>
    <source>
        <strain evidence="3 4">CBS 109695</strain>
    </source>
</reference>
<organism evidence="3 4">
    <name type="scientific">Athelia psychrophila</name>
    <dbReference type="NCBI Taxonomy" id="1759441"/>
    <lineage>
        <taxon>Eukaryota</taxon>
        <taxon>Fungi</taxon>
        <taxon>Dikarya</taxon>
        <taxon>Basidiomycota</taxon>
        <taxon>Agaricomycotina</taxon>
        <taxon>Agaricomycetes</taxon>
        <taxon>Agaricomycetidae</taxon>
        <taxon>Atheliales</taxon>
        <taxon>Atheliaceae</taxon>
        <taxon>Athelia</taxon>
    </lineage>
</organism>
<dbReference type="Gene3D" id="3.30.559.10">
    <property type="entry name" value="Chloramphenicol acetyltransferase-like domain"/>
    <property type="match status" value="1"/>
</dbReference>
<dbReference type="Pfam" id="PF07428">
    <property type="entry name" value="Tri3"/>
    <property type="match status" value="1"/>
</dbReference>
<comment type="similarity">
    <text evidence="1">Belongs to the trichothecene O-acetyltransferase family.</text>
</comment>
<dbReference type="InterPro" id="IPR009992">
    <property type="entry name" value="Tri3/Sat12/Sat16/Mac1"/>
</dbReference>
<evidence type="ECO:0000256" key="2">
    <source>
        <dbReference type="ARBA" id="ARBA00022679"/>
    </source>
</evidence>
<proteinExistence type="inferred from homology"/>
<dbReference type="GO" id="GO:0016407">
    <property type="term" value="F:acetyltransferase activity"/>
    <property type="evidence" value="ECO:0007669"/>
    <property type="project" value="InterPro"/>
</dbReference>
<dbReference type="AlphaFoldDB" id="A0A166NI93"/>